<proteinExistence type="predicted"/>
<dbReference type="EMBL" id="KI688254">
    <property type="protein sequence ID" value="ETK78220.1"/>
    <property type="molecule type" value="Genomic_DNA"/>
</dbReference>
<dbReference type="AlphaFoldDB" id="W2IC62"/>
<organism evidence="3">
    <name type="scientific">Phytophthora nicotianae</name>
    <name type="common">Potato buckeye rot agent</name>
    <name type="synonym">Phytophthora parasitica</name>
    <dbReference type="NCBI Taxonomy" id="4792"/>
    <lineage>
        <taxon>Eukaryota</taxon>
        <taxon>Sar</taxon>
        <taxon>Stramenopiles</taxon>
        <taxon>Oomycota</taxon>
        <taxon>Peronosporomycetes</taxon>
        <taxon>Peronosporales</taxon>
        <taxon>Peronosporaceae</taxon>
        <taxon>Phytophthora</taxon>
    </lineage>
</organism>
<feature type="region of interest" description="Disordered" evidence="1">
    <location>
        <begin position="1"/>
        <end position="30"/>
    </location>
</feature>
<evidence type="ECO:0000313" key="3">
    <source>
        <dbReference type="EMBL" id="ETL31650.1"/>
    </source>
</evidence>
<name>W2IC62_PHYNI</name>
<sequence length="30" mass="3327">MGSRLRDITTRAPQGKAPPTFLAQDISLER</sequence>
<evidence type="ECO:0000256" key="1">
    <source>
        <dbReference type="SAM" id="MobiDB-lite"/>
    </source>
</evidence>
<evidence type="ECO:0000313" key="2">
    <source>
        <dbReference type="EMBL" id="ETK78220.1"/>
    </source>
</evidence>
<dbReference type="Proteomes" id="UP000053864">
    <property type="component" value="Unassembled WGS sequence"/>
</dbReference>
<reference evidence="3" key="2">
    <citation type="submission" date="2013-11" db="EMBL/GenBank/DDBJ databases">
        <title>The Genome Sequence of Phytophthora parasitica CJ05E6.</title>
        <authorList>
            <consortium name="The Broad Institute Genomics Platform"/>
            <person name="Russ C."/>
            <person name="Tyler B."/>
            <person name="Panabieres F."/>
            <person name="Shan W."/>
            <person name="Tripathy S."/>
            <person name="Grunwald N."/>
            <person name="Machado M."/>
            <person name="Johnson C.S."/>
            <person name="Arredondo F."/>
            <person name="Hong C."/>
            <person name="Coffey M."/>
            <person name="Young S.K."/>
            <person name="Zeng Q."/>
            <person name="Gargeya S."/>
            <person name="Fitzgerald M."/>
            <person name="Abouelleil A."/>
            <person name="Alvarado L."/>
            <person name="Chapman S.B."/>
            <person name="Gainer-Dewar J."/>
            <person name="Goldberg J."/>
            <person name="Griggs A."/>
            <person name="Gujja S."/>
            <person name="Hansen M."/>
            <person name="Howarth C."/>
            <person name="Imamovic A."/>
            <person name="Ireland A."/>
            <person name="Larimer J."/>
            <person name="McCowan C."/>
            <person name="Murphy C."/>
            <person name="Pearson M."/>
            <person name="Poon T.W."/>
            <person name="Priest M."/>
            <person name="Roberts A."/>
            <person name="Saif S."/>
            <person name="Shea T."/>
            <person name="Sykes S."/>
            <person name="Wortman J."/>
            <person name="Nusbaum C."/>
            <person name="Birren B."/>
        </authorList>
    </citation>
    <scope>NUCLEOTIDE SEQUENCE [LARGE SCALE GENOMIC DNA]</scope>
    <source>
        <strain evidence="3">CJ05E6</strain>
    </source>
</reference>
<reference evidence="2" key="1">
    <citation type="submission" date="2013-11" db="EMBL/GenBank/DDBJ databases">
        <title>The Genome Sequence of Phytophthora parasitica CJ02B3.</title>
        <authorList>
            <consortium name="The Broad Institute Genomics Platform"/>
            <person name="Russ C."/>
            <person name="Tyler B."/>
            <person name="Panabieres F."/>
            <person name="Shan W."/>
            <person name="Tripathy S."/>
            <person name="Grunwald N."/>
            <person name="Machado M."/>
            <person name="Johnson C.S."/>
            <person name="Arredondo F."/>
            <person name="Hong C."/>
            <person name="Coffey M."/>
            <person name="Young S.K."/>
            <person name="Zeng Q."/>
            <person name="Gargeya S."/>
            <person name="Fitzgerald M."/>
            <person name="Abouelleil A."/>
            <person name="Alvarado L."/>
            <person name="Chapman S.B."/>
            <person name="Gainer-Dewar J."/>
            <person name="Goldberg J."/>
            <person name="Griggs A."/>
            <person name="Gujja S."/>
            <person name="Hansen M."/>
            <person name="Howarth C."/>
            <person name="Imamovic A."/>
            <person name="Ireland A."/>
            <person name="Larimer J."/>
            <person name="McCowan C."/>
            <person name="Murphy C."/>
            <person name="Pearson M."/>
            <person name="Poon T.W."/>
            <person name="Priest M."/>
            <person name="Roberts A."/>
            <person name="Saif S."/>
            <person name="Shea T."/>
            <person name="Sykes S."/>
            <person name="Wortman J."/>
            <person name="Nusbaum C."/>
            <person name="Birren B."/>
        </authorList>
    </citation>
    <scope>NUCLEOTIDE SEQUENCE [LARGE SCALE GENOMIC DNA]</scope>
    <source>
        <strain evidence="2">CJ02B3</strain>
    </source>
</reference>
<dbReference type="EMBL" id="KI675016">
    <property type="protein sequence ID" value="ETL31650.1"/>
    <property type="molecule type" value="Genomic_DNA"/>
</dbReference>
<dbReference type="Proteomes" id="UP000053236">
    <property type="component" value="Unassembled WGS sequence"/>
</dbReference>
<protein>
    <submittedName>
        <fullName evidence="3">Uncharacterized protein</fullName>
    </submittedName>
</protein>
<accession>W2IC62</accession>
<gene>
    <name evidence="2" type="ORF">L915_15703</name>
    <name evidence="3" type="ORF">L916_15598</name>
</gene>